<dbReference type="EMBL" id="QURN01000001">
    <property type="protein sequence ID" value="RFC69617.1"/>
    <property type="molecule type" value="Genomic_DNA"/>
</dbReference>
<name>A0A371XK54_9HYPH</name>
<dbReference type="AlphaFoldDB" id="A0A371XK54"/>
<keyword evidence="2" id="KW-1185">Reference proteome</keyword>
<accession>A0A371XK54</accession>
<comment type="caution">
    <text evidence="1">The sequence shown here is derived from an EMBL/GenBank/DDBJ whole genome shotgun (WGS) entry which is preliminary data.</text>
</comment>
<gene>
    <name evidence="1" type="ORF">DY251_02525</name>
</gene>
<evidence type="ECO:0000313" key="2">
    <source>
        <dbReference type="Proteomes" id="UP000262379"/>
    </source>
</evidence>
<dbReference type="Proteomes" id="UP000262379">
    <property type="component" value="Unassembled WGS sequence"/>
</dbReference>
<dbReference type="RefSeq" id="WP_116622239.1">
    <property type="nucleotide sequence ID" value="NZ_QURN01000001.1"/>
</dbReference>
<protein>
    <submittedName>
        <fullName evidence="1">Uncharacterized protein</fullName>
    </submittedName>
</protein>
<proteinExistence type="predicted"/>
<sequence>MKGKTMKTRQTERPLYRVSFARITGQDEDGKDMLGRPKEIGAVWPRRNGKSGGILTLDLIPIELTQRQGVLFLVPTDDEGGAR</sequence>
<evidence type="ECO:0000313" key="1">
    <source>
        <dbReference type="EMBL" id="RFC69617.1"/>
    </source>
</evidence>
<organism evidence="1 2">
    <name type="scientific">Mesorhizobium denitrificans</name>
    <dbReference type="NCBI Taxonomy" id="2294114"/>
    <lineage>
        <taxon>Bacteria</taxon>
        <taxon>Pseudomonadati</taxon>
        <taxon>Pseudomonadota</taxon>
        <taxon>Alphaproteobacteria</taxon>
        <taxon>Hyphomicrobiales</taxon>
        <taxon>Phyllobacteriaceae</taxon>
        <taxon>Mesorhizobium</taxon>
    </lineage>
</organism>
<reference evidence="2" key="1">
    <citation type="submission" date="2018-08" db="EMBL/GenBank/DDBJ databases">
        <authorList>
            <person name="Im W.T."/>
        </authorList>
    </citation>
    <scope>NUCLEOTIDE SEQUENCE [LARGE SCALE GENOMIC DNA]</scope>
    <source>
        <strain evidence="2">LA-28</strain>
    </source>
</reference>